<keyword evidence="2" id="KW-0472">Membrane</keyword>
<evidence type="ECO:0000313" key="3">
    <source>
        <dbReference type="EMBL" id="MYN20957.1"/>
    </source>
</evidence>
<keyword evidence="4" id="KW-1185">Reference proteome</keyword>
<accession>A0A845HQK8</accession>
<keyword evidence="2" id="KW-1133">Transmembrane helix</keyword>
<organism evidence="3 4">
    <name type="scientific">Duganella vulcania</name>
    <dbReference type="NCBI Taxonomy" id="2692166"/>
    <lineage>
        <taxon>Bacteria</taxon>
        <taxon>Pseudomonadati</taxon>
        <taxon>Pseudomonadota</taxon>
        <taxon>Betaproteobacteria</taxon>
        <taxon>Burkholderiales</taxon>
        <taxon>Oxalobacteraceae</taxon>
        <taxon>Telluria group</taxon>
        <taxon>Duganella</taxon>
    </lineage>
</organism>
<proteinExistence type="predicted"/>
<feature type="non-terminal residue" evidence="3">
    <location>
        <position position="118"/>
    </location>
</feature>
<dbReference type="AlphaFoldDB" id="A0A845HQK8"/>
<keyword evidence="3" id="KW-0808">Transferase</keyword>
<comment type="caution">
    <text evidence="3">The sequence shown here is derived from an EMBL/GenBank/DDBJ whole genome shotgun (WGS) entry which is preliminary data.</text>
</comment>
<sequence>MIDLRASIAARLVLGYGLLGTASIVLVSAVFYRGTVGVLDQDIDGRIMAQSDRLVARAGGQPHGALTAEVRRLLDDGIDSDREIFELLAADGTPLAGNLGPLPTAAARAGDGPELLST</sequence>
<evidence type="ECO:0000256" key="1">
    <source>
        <dbReference type="SAM" id="MobiDB-lite"/>
    </source>
</evidence>
<name>A0A845HQK8_9BURK</name>
<gene>
    <name evidence="3" type="ORF">GTP81_29900</name>
</gene>
<keyword evidence="3" id="KW-0418">Kinase</keyword>
<dbReference type="Proteomes" id="UP000484875">
    <property type="component" value="Unassembled WGS sequence"/>
</dbReference>
<dbReference type="EMBL" id="WWCV01000109">
    <property type="protein sequence ID" value="MYN20957.1"/>
    <property type="molecule type" value="Genomic_DNA"/>
</dbReference>
<evidence type="ECO:0000256" key="2">
    <source>
        <dbReference type="SAM" id="Phobius"/>
    </source>
</evidence>
<evidence type="ECO:0000313" key="4">
    <source>
        <dbReference type="Proteomes" id="UP000484875"/>
    </source>
</evidence>
<feature type="transmembrane region" description="Helical" evidence="2">
    <location>
        <begin position="12"/>
        <end position="32"/>
    </location>
</feature>
<reference evidence="3 4" key="1">
    <citation type="submission" date="2019-12" db="EMBL/GenBank/DDBJ databases">
        <title>Novel species isolated from a subtropical stream in China.</title>
        <authorList>
            <person name="Lu H."/>
        </authorList>
    </citation>
    <scope>NUCLEOTIDE SEQUENCE [LARGE SCALE GENOMIC DNA]</scope>
    <source>
        <strain evidence="3 4">FT107W</strain>
    </source>
</reference>
<keyword evidence="2" id="KW-0812">Transmembrane</keyword>
<protein>
    <submittedName>
        <fullName evidence="3">Sensor histidine kinase</fullName>
    </submittedName>
</protein>
<dbReference type="GO" id="GO:0016301">
    <property type="term" value="F:kinase activity"/>
    <property type="evidence" value="ECO:0007669"/>
    <property type="project" value="UniProtKB-KW"/>
</dbReference>
<feature type="region of interest" description="Disordered" evidence="1">
    <location>
        <begin position="97"/>
        <end position="118"/>
    </location>
</feature>